<dbReference type="EMBL" id="CP034593">
    <property type="protein sequence ID" value="AZQ77838.1"/>
    <property type="molecule type" value="Genomic_DNA"/>
</dbReference>
<feature type="compositionally biased region" description="Acidic residues" evidence="1">
    <location>
        <begin position="51"/>
        <end position="77"/>
    </location>
</feature>
<protein>
    <submittedName>
        <fullName evidence="3">Uncharacterized protein</fullName>
    </submittedName>
</protein>
<keyword evidence="4" id="KW-1185">Reference proteome</keyword>
<dbReference type="RefSeq" id="WP_126704641.1">
    <property type="nucleotide sequence ID" value="NZ_CP034593.1"/>
</dbReference>
<organism evidence="3 4">
    <name type="scientific">Flaviflexus ciconiae</name>
    <dbReference type="NCBI Taxonomy" id="2496867"/>
    <lineage>
        <taxon>Bacteria</taxon>
        <taxon>Bacillati</taxon>
        <taxon>Actinomycetota</taxon>
        <taxon>Actinomycetes</taxon>
        <taxon>Actinomycetales</taxon>
        <taxon>Actinomycetaceae</taxon>
        <taxon>Flaviflexus</taxon>
    </lineage>
</organism>
<evidence type="ECO:0000256" key="2">
    <source>
        <dbReference type="SAM" id="SignalP"/>
    </source>
</evidence>
<feature type="signal peptide" evidence="2">
    <location>
        <begin position="1"/>
        <end position="26"/>
    </location>
</feature>
<evidence type="ECO:0000313" key="4">
    <source>
        <dbReference type="Proteomes" id="UP000280344"/>
    </source>
</evidence>
<name>A0A3Q9G538_9ACTO</name>
<feature type="region of interest" description="Disordered" evidence="1">
    <location>
        <begin position="25"/>
        <end position="83"/>
    </location>
</feature>
<reference evidence="3 4" key="1">
    <citation type="submission" date="2018-12" db="EMBL/GenBank/DDBJ databases">
        <title>Complete genome sequence of Flaviflexus sp. H23T48.</title>
        <authorList>
            <person name="Bae J.-W."/>
            <person name="Lee J.-Y."/>
        </authorList>
    </citation>
    <scope>NUCLEOTIDE SEQUENCE [LARGE SCALE GENOMIC DNA]</scope>
    <source>
        <strain evidence="3 4">H23T48</strain>
    </source>
</reference>
<feature type="chain" id="PRO_5018531631" evidence="2">
    <location>
        <begin position="27"/>
        <end position="208"/>
    </location>
</feature>
<feature type="compositionally biased region" description="Polar residues" evidence="1">
    <location>
        <begin position="29"/>
        <end position="38"/>
    </location>
</feature>
<proteinExistence type="predicted"/>
<dbReference type="PROSITE" id="PS51257">
    <property type="entry name" value="PROKAR_LIPOPROTEIN"/>
    <property type="match status" value="1"/>
</dbReference>
<dbReference type="KEGG" id="flh:EJ997_11290"/>
<evidence type="ECO:0000313" key="3">
    <source>
        <dbReference type="EMBL" id="AZQ77838.1"/>
    </source>
</evidence>
<evidence type="ECO:0000256" key="1">
    <source>
        <dbReference type="SAM" id="MobiDB-lite"/>
    </source>
</evidence>
<dbReference type="OrthoDB" id="3268164at2"/>
<accession>A0A3Q9G538</accession>
<sequence>MNKTATIGVIATATALTLAACSGDEADNDATTTEQQPDAPTAEPSEGPTDTAEETTEEATETPSEEPSDAPSEEPTEDPSAPVEQTALPVPVDASIDTPPQNEIPATIKWLEPGESLHVYVNGSSTPGCFVEPIEAWTDGEAIDIAFSPTEDDVACTADIVTHAWEITWDSPYEVTGEMPLTLTDILGEDESIDTILPLAPVTDLTSE</sequence>
<dbReference type="Proteomes" id="UP000280344">
    <property type="component" value="Chromosome"/>
</dbReference>
<keyword evidence="2" id="KW-0732">Signal</keyword>
<gene>
    <name evidence="3" type="ORF">EJ997_11290</name>
</gene>
<dbReference type="AlphaFoldDB" id="A0A3Q9G538"/>